<evidence type="ECO:0000256" key="8">
    <source>
        <dbReference type="ARBA" id="ARBA00023605"/>
    </source>
</evidence>
<comment type="similarity">
    <text evidence="8">Belongs to the CFAP43 family.</text>
</comment>
<reference evidence="12 13" key="1">
    <citation type="journal article" date="2010" name="Nature">
        <title>The genome of a songbird.</title>
        <authorList>
            <person name="Warren W.C."/>
            <person name="Clayton D.F."/>
            <person name="Ellegren H."/>
            <person name="Arnold A.P."/>
            <person name="Hillier L.W."/>
            <person name="Kunstner A."/>
            <person name="Searle S."/>
            <person name="White S."/>
            <person name="Vilella A.J."/>
            <person name="Fairley S."/>
            <person name="Heger A."/>
            <person name="Kong L."/>
            <person name="Ponting C.P."/>
            <person name="Jarvis E.D."/>
            <person name="Mello C.V."/>
            <person name="Minx P."/>
            <person name="Lovell P."/>
            <person name="Velho T.A."/>
            <person name="Ferris M."/>
            <person name="Balakrishnan C.N."/>
            <person name="Sinha S."/>
            <person name="Blatti C."/>
            <person name="London S.E."/>
            <person name="Li Y."/>
            <person name="Lin Y.C."/>
            <person name="George J."/>
            <person name="Sweedler J."/>
            <person name="Southey B."/>
            <person name="Gunaratne P."/>
            <person name="Watson M."/>
            <person name="Nam K."/>
            <person name="Backstrom N."/>
            <person name="Smeds L."/>
            <person name="Nabholz B."/>
            <person name="Itoh Y."/>
            <person name="Whitney O."/>
            <person name="Pfenning A.R."/>
            <person name="Howard J."/>
            <person name="Volker M."/>
            <person name="Skinner B.M."/>
            <person name="Griffin D.K."/>
            <person name="Ye L."/>
            <person name="McLaren W.M."/>
            <person name="Flicek P."/>
            <person name="Quesada V."/>
            <person name="Velasco G."/>
            <person name="Lopez-Otin C."/>
            <person name="Puente X.S."/>
            <person name="Olender T."/>
            <person name="Lancet D."/>
            <person name="Smit A.F."/>
            <person name="Hubley R."/>
            <person name="Konkel M.K."/>
            <person name="Walker J.A."/>
            <person name="Batzer M.A."/>
            <person name="Gu W."/>
            <person name="Pollock D.D."/>
            <person name="Chen L."/>
            <person name="Cheng Z."/>
            <person name="Eichler E.E."/>
            <person name="Stapley J."/>
            <person name="Slate J."/>
            <person name="Ekblom R."/>
            <person name="Birkhead T."/>
            <person name="Burke T."/>
            <person name="Burt D."/>
            <person name="Scharff C."/>
            <person name="Adam I."/>
            <person name="Richard H."/>
            <person name="Sultan M."/>
            <person name="Soldatov A."/>
            <person name="Lehrach H."/>
            <person name="Edwards S.V."/>
            <person name="Yang S.P."/>
            <person name="Li X."/>
            <person name="Graves T."/>
            <person name="Fulton L."/>
            <person name="Nelson J."/>
            <person name="Chinwalla A."/>
            <person name="Hou S."/>
            <person name="Mardis E.R."/>
            <person name="Wilson R.K."/>
        </authorList>
    </citation>
    <scope>NUCLEOTIDE SEQUENCE [LARGE SCALE GENOMIC DNA]</scope>
</reference>
<evidence type="ECO:0000256" key="11">
    <source>
        <dbReference type="SAM" id="MobiDB-lite"/>
    </source>
</evidence>
<keyword evidence="3" id="KW-0853">WD repeat</keyword>
<evidence type="ECO:0000256" key="6">
    <source>
        <dbReference type="ARBA" id="ARBA00023212"/>
    </source>
</evidence>
<dbReference type="PANTHER" id="PTHR14885:SF1">
    <property type="entry name" value="CILIA- AND FLAGELLA-ASSOCIATED PROTEIN 43"/>
    <property type="match status" value="1"/>
</dbReference>
<evidence type="ECO:0000256" key="9">
    <source>
        <dbReference type="ARBA" id="ARBA00023662"/>
    </source>
</evidence>
<gene>
    <name evidence="12" type="primary">CFAP43</name>
</gene>
<evidence type="ECO:0000256" key="1">
    <source>
        <dbReference type="ARBA" id="ARBA00004430"/>
    </source>
</evidence>
<feature type="coiled-coil region" evidence="10">
    <location>
        <begin position="925"/>
        <end position="959"/>
    </location>
</feature>
<dbReference type="Pfam" id="PF25828">
    <property type="entry name" value="CC_Cfap43"/>
    <property type="match status" value="1"/>
</dbReference>
<sequence>MAAGPGSAGAALDVSWVQGFSNKNLAFVSNQTVCYPCGNYILFLDIKTKKTRAVQCQTGQVGAFAANANSQVVAFSDRKLNPLIHIYTFPELRKLTELKGDAQLDYTLLAFSFKGPYLASYSSIPEFVLSVWNWQENLLLCSESQPGLTGTALSFNPMNWQQLCFVAESSVTIWRIERSKDEHHLTRHPVELPDDHGAMSPHEDLFFPASRNDDPYYGPDLPVSAIAGLKGHEAETFVEGILMFCHIKDLQYEIKICADISQPISSLLFSPDYTSLLLVTDQGTVYSYRPAHSGEAVKLLDTSSSCFLAADFLTPGNNYCVSVTISGEVQVWSLEDGTFLSKLNLGIKATSMACCPSSNSVAVGTQTGQICFLDVTKAEAPRVVHRTFLSKLPVLSLHYDQSGQFLIARATEGHIFILDARPSKFFQVLGYIVLAGEVLHLSVISDLKYDSVEVMVLLNVAEVQQARLEIFHLSSAMIADNDKYVNEQGMFNANDLKKEQYDLDYPLTSAVRLKSHNIVYGYCTCAPFICKYYLSAKNKWDGPSVFSAEKKIPSKQFGSGLLCLSPNSQWLAAAAKDGVLFIYNTSTLDILAQKHCHSYQGGGIRSMVFSLDGNFILVNGENDCALVCLKWKEIKETEIEEAALYWQSLRDILNKSASDENSVLKSMAEWKFDPECTSKSPPVTEEDGNVTNTDDMTWIGQKIQKVMREETQRFANQKEELQMGIKKLRETIQKMMHENEQVPDIEKLEHSEFNLDLKEQEQVQAAAEEDVARARRELEMEILYHCYLQDLIKYKCWDDLCVKERAVKCFHMDCEVRNYPLKVRSKEELETLKKVLRLKQAETADLQAQKKNLDSEMALSAEEREKAAEVTVDGASLCLNGSLSSQYGGDTSILYHQCDLHTKEQKLNQTILLKDVIYKVKTAFNEEFDIVVQKKEQEIARVKERNLKIQEILEQLELQVELWEPVLTDDEMPERALTVQDSEIKAEKYMTQEEKEQAELLAKLEMERRLAATDDERLRALDDMMGGVLEIRREDVLKLDIPPPDFISRPEDLWTEEETKVFEEYEKKVNELNEEKEEYRQFLRNEWNKLEASIKETTQNFDDIVCKLSEKKLKSQMVIYQEELKIVNLIYALLLDEELDTREAGLHKFLMKKKKEKVKGARKILTTKYGVEAYRGPYTDALQEEKSLEHGFMKQFAHIPGNLFEELLQLYKHRPETSRTETLLDTANPYVKGSPEDYQDALSHLMKAMDELDSPEHMPSGLDQSLWKHFCLARRNKMESEELVKWKALALAEMQACLQRRTDENDKMKSELESTFQELIWLKEEKMKLQQNLTVQFLLKQGQVELGSTQIPEYSDAILIDRRVVEELNCALAAQGEKKITAMVEFKDFSKGIIQLEWEHKKMKMQIQDLKEKARDIVILPISKDCQLFLTVQNYETHIAQHLAGMEQSLGVMDKLHKKNVKNHQKKVRELKKCIHLKEQANYELSLQLKEMLVSVSERMHIFEAADTRDISEKITRQRYQEILKQKHLRNLIREQEKQLAILQSKIESCNPRTLHII</sequence>
<reference evidence="12" key="2">
    <citation type="submission" date="2025-08" db="UniProtKB">
        <authorList>
            <consortium name="Ensembl"/>
        </authorList>
    </citation>
    <scope>IDENTIFICATION</scope>
</reference>
<feature type="coiled-coil region" evidence="10">
    <location>
        <begin position="718"/>
        <end position="777"/>
    </location>
</feature>
<dbReference type="Proteomes" id="UP000007754">
    <property type="component" value="Chromosome 6"/>
</dbReference>
<dbReference type="GO" id="GO:0007288">
    <property type="term" value="P:sperm axoneme assembly"/>
    <property type="evidence" value="ECO:0007669"/>
    <property type="project" value="TreeGrafter"/>
</dbReference>
<feature type="coiled-coil region" evidence="10">
    <location>
        <begin position="1055"/>
        <end position="1100"/>
    </location>
</feature>
<dbReference type="GO" id="GO:0005930">
    <property type="term" value="C:axoneme"/>
    <property type="evidence" value="ECO:0007669"/>
    <property type="project" value="UniProtKB-SubCell"/>
</dbReference>
<organism evidence="12 13">
    <name type="scientific">Taeniopygia guttata</name>
    <name type="common">Zebra finch</name>
    <name type="synonym">Poephila guttata</name>
    <dbReference type="NCBI Taxonomy" id="59729"/>
    <lineage>
        <taxon>Eukaryota</taxon>
        <taxon>Metazoa</taxon>
        <taxon>Chordata</taxon>
        <taxon>Craniata</taxon>
        <taxon>Vertebrata</taxon>
        <taxon>Euteleostomi</taxon>
        <taxon>Archelosauria</taxon>
        <taxon>Archosauria</taxon>
        <taxon>Dinosauria</taxon>
        <taxon>Saurischia</taxon>
        <taxon>Theropoda</taxon>
        <taxon>Coelurosauria</taxon>
        <taxon>Aves</taxon>
        <taxon>Neognathae</taxon>
        <taxon>Neoaves</taxon>
        <taxon>Telluraves</taxon>
        <taxon>Australaves</taxon>
        <taxon>Passeriformes</taxon>
        <taxon>Passeroidea</taxon>
        <taxon>Estrildidae</taxon>
        <taxon>Estrildinae</taxon>
        <taxon>Taeniopygia</taxon>
    </lineage>
</organism>
<evidence type="ECO:0000313" key="12">
    <source>
        <dbReference type="Ensembl" id="ENSTGUP00000010750.2"/>
    </source>
</evidence>
<dbReference type="SMART" id="SM00320">
    <property type="entry name" value="WD40"/>
    <property type="match status" value="6"/>
</dbReference>
<dbReference type="Ensembl" id="ENSTGUT00000010863.2">
    <property type="protein sequence ID" value="ENSTGUP00000010750.2"/>
    <property type="gene ID" value="ENSTGUG00000010429.2"/>
</dbReference>
<proteinExistence type="inferred from homology"/>
<feature type="region of interest" description="Disordered" evidence="11">
    <location>
        <begin position="675"/>
        <end position="694"/>
    </location>
</feature>
<keyword evidence="13" id="KW-1185">Reference proteome</keyword>
<evidence type="ECO:0000256" key="3">
    <source>
        <dbReference type="ARBA" id="ARBA00022574"/>
    </source>
</evidence>
<name>H0ZJI2_TAEGU</name>
<evidence type="ECO:0000256" key="4">
    <source>
        <dbReference type="ARBA" id="ARBA00022737"/>
    </source>
</evidence>
<feature type="coiled-coil region" evidence="10">
    <location>
        <begin position="822"/>
        <end position="856"/>
    </location>
</feature>
<dbReference type="Gene3D" id="2.130.10.10">
    <property type="entry name" value="YVTN repeat-like/Quinoprotein amine dehydrogenase"/>
    <property type="match status" value="3"/>
</dbReference>
<evidence type="ECO:0000256" key="2">
    <source>
        <dbReference type="ARBA" id="ARBA00022490"/>
    </source>
</evidence>
<evidence type="ECO:0000256" key="5">
    <source>
        <dbReference type="ARBA" id="ARBA00023054"/>
    </source>
</evidence>
<dbReference type="InterPro" id="IPR015943">
    <property type="entry name" value="WD40/YVTN_repeat-like_dom_sf"/>
</dbReference>
<keyword evidence="4" id="KW-0677">Repeat</keyword>
<reference evidence="12" key="3">
    <citation type="submission" date="2025-09" db="UniProtKB">
        <authorList>
            <consortium name="Ensembl"/>
        </authorList>
    </citation>
    <scope>IDENTIFICATION</scope>
</reference>
<dbReference type="GeneTree" id="ENSGT00530000064714"/>
<dbReference type="PANTHER" id="PTHR14885">
    <property type="entry name" value="CILIA- AND FLAGELLA-ASSOCIATED PROTEIN 43-RELATED"/>
    <property type="match status" value="1"/>
</dbReference>
<evidence type="ECO:0000256" key="7">
    <source>
        <dbReference type="ARBA" id="ARBA00023273"/>
    </source>
</evidence>
<keyword evidence="5 10" id="KW-0175">Coiled coil</keyword>
<comment type="subcellular location">
    <subcellularLocation>
        <location evidence="1">Cytoplasm</location>
        <location evidence="1">Cytoskeleton</location>
        <location evidence="1">Cilium axoneme</location>
    </subcellularLocation>
</comment>
<dbReference type="InterPro" id="IPR001680">
    <property type="entry name" value="WD40_rpt"/>
</dbReference>
<evidence type="ECO:0000256" key="10">
    <source>
        <dbReference type="SAM" id="Coils"/>
    </source>
</evidence>
<dbReference type="HOGENOM" id="CLU_000937_0_0_1"/>
<keyword evidence="6" id="KW-0206">Cytoskeleton</keyword>
<dbReference type="SUPFAM" id="SSF50978">
    <property type="entry name" value="WD40 repeat-like"/>
    <property type="match status" value="1"/>
</dbReference>
<dbReference type="InterPro" id="IPR036322">
    <property type="entry name" value="WD40_repeat_dom_sf"/>
</dbReference>
<accession>H0ZJI2</accession>
<evidence type="ECO:0000313" key="13">
    <source>
        <dbReference type="Proteomes" id="UP000007754"/>
    </source>
</evidence>
<protein>
    <recommendedName>
        <fullName evidence="9">Cilia- and flagella-associated protein 43</fullName>
    </recommendedName>
</protein>
<keyword evidence="7" id="KW-0966">Cell projection</keyword>
<keyword evidence="2" id="KW-0963">Cytoplasm</keyword>